<keyword evidence="4" id="KW-0408">Iron</keyword>
<dbReference type="PANTHER" id="PTHR30548">
    <property type="entry name" value="2-HYDROXYGLUTARYL-COA DEHYDRATASE, D-COMPONENT-RELATED"/>
    <property type="match status" value="1"/>
</dbReference>
<dbReference type="Pfam" id="PF06050">
    <property type="entry name" value="HGD-D"/>
    <property type="match status" value="1"/>
</dbReference>
<evidence type="ECO:0000256" key="5">
    <source>
        <dbReference type="ARBA" id="ARBA00023014"/>
    </source>
</evidence>
<dbReference type="PANTHER" id="PTHR30548:SF4">
    <property type="entry name" value="SUBUNIT OF OXYGEN-SENSITIVE 2-HYDROXYISOCAPROYL-COA DEHYDRATASE"/>
    <property type="match status" value="1"/>
</dbReference>
<dbReference type="GO" id="GO:0051536">
    <property type="term" value="F:iron-sulfur cluster binding"/>
    <property type="evidence" value="ECO:0007669"/>
    <property type="project" value="UniProtKB-KW"/>
</dbReference>
<evidence type="ECO:0000256" key="1">
    <source>
        <dbReference type="ARBA" id="ARBA00001966"/>
    </source>
</evidence>
<keyword evidence="3" id="KW-0479">Metal-binding</keyword>
<accession>A0A223ASD6</accession>
<dbReference type="Proteomes" id="UP000214689">
    <property type="component" value="Chromosome"/>
</dbReference>
<proteinExistence type="inferred from homology"/>
<keyword evidence="5" id="KW-0411">Iron-sulfur</keyword>
<reference evidence="7" key="1">
    <citation type="submission" date="2016-05" db="EMBL/GenBank/DDBJ databases">
        <authorList>
            <person name="Holder M.E."/>
            <person name="Ajami N.J."/>
            <person name="Petrosino J.F."/>
        </authorList>
    </citation>
    <scope>NUCLEOTIDE SEQUENCE [LARGE SCALE GENOMIC DNA]</scope>
    <source>
        <strain evidence="7">ATCC 700696</strain>
    </source>
</reference>
<dbReference type="Gene3D" id="3.40.50.11900">
    <property type="match status" value="1"/>
</dbReference>
<sequence length="414" mass="46555">MAEEIKKPKKTIDPNSAKFKLGKIAGDAFASAIEAKKEGVPVAWVSSNFPVEIPETLGIATAYPENQAAGIAARGAGERMCNVAEADGYSNDICAYARVSLAYAKLKECPEQDVAMPDVLLCCNNICNCMIKWYENLARDLNIPMIILDIPFNPDYEVSDSEVEYVSAQFWDAVHQLEHLFDLKWDDEKFKQVTGFSCRASRAWLDATAQAKYVPSPFNGFDLLNHMAVMVTARGKEEAGEAMETLLKEYKENHLNGTSTFRAEEKYRIMFEGIACWPYLRATSHGLKDRGINMVTTIYADAFGFDYHSFEEMIKAYCSVPNAINLEKSRDKRIKLCKDNHVEGLLVHTNRSCKLWSGFMYEMSRQIGEACDIPVTSFDGDQADPRNFSEAQYDTRVQGLMEIMESNKAEKGDK</sequence>
<name>A0A223ASD6_9FIRM</name>
<dbReference type="Gene3D" id="3.40.50.11890">
    <property type="match status" value="1"/>
</dbReference>
<dbReference type="EMBL" id="CP016199">
    <property type="protein sequence ID" value="ASS37829.1"/>
    <property type="molecule type" value="Genomic_DNA"/>
</dbReference>
<dbReference type="GO" id="GO:0046872">
    <property type="term" value="F:metal ion binding"/>
    <property type="evidence" value="ECO:0007669"/>
    <property type="project" value="UniProtKB-KW"/>
</dbReference>
<dbReference type="InterPro" id="IPR010327">
    <property type="entry name" value="FldB/FldC_alpha/beta"/>
</dbReference>
<evidence type="ECO:0000256" key="3">
    <source>
        <dbReference type="ARBA" id="ARBA00022723"/>
    </source>
</evidence>
<keyword evidence="7" id="KW-1185">Reference proteome</keyword>
<dbReference type="OrthoDB" id="9810278at2"/>
<evidence type="ECO:0000313" key="7">
    <source>
        <dbReference type="Proteomes" id="UP000214689"/>
    </source>
</evidence>
<evidence type="ECO:0000256" key="4">
    <source>
        <dbReference type="ARBA" id="ARBA00023004"/>
    </source>
</evidence>
<comment type="cofactor">
    <cofactor evidence="1">
        <name>[4Fe-4S] cluster</name>
        <dbReference type="ChEBI" id="CHEBI:49883"/>
    </cofactor>
</comment>
<dbReference type="AlphaFoldDB" id="A0A223ASD6"/>
<evidence type="ECO:0000313" key="6">
    <source>
        <dbReference type="EMBL" id="ASS37829.1"/>
    </source>
</evidence>
<evidence type="ECO:0000256" key="2">
    <source>
        <dbReference type="ARBA" id="ARBA00005806"/>
    </source>
</evidence>
<protein>
    <submittedName>
        <fullName evidence="6">2-hydroxyglutaryl-CoA dehydratase</fullName>
    </submittedName>
</protein>
<dbReference type="GO" id="GO:0016836">
    <property type="term" value="F:hydro-lyase activity"/>
    <property type="evidence" value="ECO:0007669"/>
    <property type="project" value="UniProtKB-ARBA"/>
</dbReference>
<dbReference type="RefSeq" id="WP_094234059.1">
    <property type="nucleotide sequence ID" value="NZ_CP016199.1"/>
</dbReference>
<organism evidence="6 7">
    <name type="scientific">Mogibacterium pumilum</name>
    <dbReference type="NCBI Taxonomy" id="86332"/>
    <lineage>
        <taxon>Bacteria</taxon>
        <taxon>Bacillati</taxon>
        <taxon>Bacillota</taxon>
        <taxon>Clostridia</taxon>
        <taxon>Peptostreptococcales</taxon>
        <taxon>Anaerovoracaceae</taxon>
        <taxon>Mogibacterium</taxon>
    </lineage>
</organism>
<comment type="similarity">
    <text evidence="2">Belongs to the FldB/FldC dehydratase alpha/beta subunit family.</text>
</comment>
<gene>
    <name evidence="6" type="ORF">AXF17_04760</name>
</gene>